<protein>
    <submittedName>
        <fullName evidence="1">Uncharacterized protein</fullName>
    </submittedName>
</protein>
<reference evidence="1" key="1">
    <citation type="submission" date="2014-09" db="EMBL/GenBank/DDBJ databases">
        <authorList>
            <person name="Magalhaes I.L.F."/>
            <person name="Oliveira U."/>
            <person name="Santos F.R."/>
            <person name="Vidigal T.H.D.A."/>
            <person name="Brescovit A.D."/>
            <person name="Santos A.J."/>
        </authorList>
    </citation>
    <scope>NUCLEOTIDE SEQUENCE</scope>
    <source>
        <tissue evidence="1">Shoot tissue taken approximately 20 cm above the soil surface</tissue>
    </source>
</reference>
<dbReference type="EMBL" id="GBRH01257740">
    <property type="protein sequence ID" value="JAD40155.1"/>
    <property type="molecule type" value="Transcribed_RNA"/>
</dbReference>
<name>A0A0A8ZTS4_ARUDO</name>
<reference evidence="1" key="2">
    <citation type="journal article" date="2015" name="Data Brief">
        <title>Shoot transcriptome of the giant reed, Arundo donax.</title>
        <authorList>
            <person name="Barrero R.A."/>
            <person name="Guerrero F.D."/>
            <person name="Moolhuijzen P."/>
            <person name="Goolsby J.A."/>
            <person name="Tidwell J."/>
            <person name="Bellgard S.E."/>
            <person name="Bellgard M.I."/>
        </authorList>
    </citation>
    <scope>NUCLEOTIDE SEQUENCE</scope>
    <source>
        <tissue evidence="1">Shoot tissue taken approximately 20 cm above the soil surface</tissue>
    </source>
</reference>
<organism evidence="1">
    <name type="scientific">Arundo donax</name>
    <name type="common">Giant reed</name>
    <name type="synonym">Donax arundinaceus</name>
    <dbReference type="NCBI Taxonomy" id="35708"/>
    <lineage>
        <taxon>Eukaryota</taxon>
        <taxon>Viridiplantae</taxon>
        <taxon>Streptophyta</taxon>
        <taxon>Embryophyta</taxon>
        <taxon>Tracheophyta</taxon>
        <taxon>Spermatophyta</taxon>
        <taxon>Magnoliopsida</taxon>
        <taxon>Liliopsida</taxon>
        <taxon>Poales</taxon>
        <taxon>Poaceae</taxon>
        <taxon>PACMAD clade</taxon>
        <taxon>Arundinoideae</taxon>
        <taxon>Arundineae</taxon>
        <taxon>Arundo</taxon>
    </lineage>
</organism>
<dbReference type="AlphaFoldDB" id="A0A0A8ZTS4"/>
<evidence type="ECO:0000313" key="1">
    <source>
        <dbReference type="EMBL" id="JAD40155.1"/>
    </source>
</evidence>
<proteinExistence type="predicted"/>
<accession>A0A0A8ZTS4</accession>
<sequence>MYEISENSKGTSFSALKGRTEACTVPFPIGALCQESRLWQRSAGAPGSRQQWAAAVRSTIG</sequence>